<keyword evidence="2" id="KW-1185">Reference proteome</keyword>
<dbReference type="STRING" id="585506.HMPREF0877_1934"/>
<dbReference type="EMBL" id="ACKU01000036">
    <property type="protein sequence ID" value="EER73895.1"/>
    <property type="molecule type" value="Genomic_DNA"/>
</dbReference>
<gene>
    <name evidence="1" type="ORF">HMPREF0877_1934</name>
</gene>
<dbReference type="Proteomes" id="UP000004528">
    <property type="component" value="Unassembled WGS sequence"/>
</dbReference>
<proteinExistence type="predicted"/>
<organism evidence="1 2">
    <name type="scientific">Weissella paramesenteroides ATCC 33313</name>
    <dbReference type="NCBI Taxonomy" id="585506"/>
    <lineage>
        <taxon>Bacteria</taxon>
        <taxon>Bacillati</taxon>
        <taxon>Bacillota</taxon>
        <taxon>Bacilli</taxon>
        <taxon>Lactobacillales</taxon>
        <taxon>Lactobacillaceae</taxon>
        <taxon>Weissella</taxon>
    </lineage>
</organism>
<evidence type="ECO:0008006" key="3">
    <source>
        <dbReference type="Google" id="ProtNLM"/>
    </source>
</evidence>
<name>C5RD88_WEIPA</name>
<protein>
    <recommendedName>
        <fullName evidence="3">Enterocin A Immunity</fullName>
    </recommendedName>
</protein>
<accession>C5RD88</accession>
<evidence type="ECO:0000313" key="2">
    <source>
        <dbReference type="Proteomes" id="UP000004528"/>
    </source>
</evidence>
<dbReference type="AlphaFoldDB" id="C5RD88"/>
<reference evidence="1 2" key="1">
    <citation type="submission" date="2009-04" db="EMBL/GenBank/DDBJ databases">
        <authorList>
            <person name="Qin X."/>
            <person name="Bachman B."/>
            <person name="Battles P."/>
            <person name="Bell A."/>
            <person name="Bess C."/>
            <person name="Bickham C."/>
            <person name="Chaboub L."/>
            <person name="Chen D."/>
            <person name="Coyle M."/>
            <person name="Deiros D.R."/>
            <person name="Dinh H."/>
            <person name="Forbes L."/>
            <person name="Fowler G."/>
            <person name="Francisco L."/>
            <person name="Fu Q."/>
            <person name="Gubbala S."/>
            <person name="Hale W."/>
            <person name="Han Y."/>
            <person name="Hemphill L."/>
            <person name="Highlander S.K."/>
            <person name="Hirani K."/>
            <person name="Hogues M."/>
            <person name="Jackson L."/>
            <person name="Jakkamsetti A."/>
            <person name="Javaid M."/>
            <person name="Jiang H."/>
            <person name="Korchina V."/>
            <person name="Kovar C."/>
            <person name="Lara F."/>
            <person name="Lee S."/>
            <person name="Mata R."/>
            <person name="Mathew T."/>
            <person name="Moen C."/>
            <person name="Morales K."/>
            <person name="Munidasa M."/>
            <person name="Nazareth L."/>
            <person name="Ngo R."/>
            <person name="Nguyen L."/>
            <person name="Okwuonu G."/>
            <person name="Ongeri F."/>
            <person name="Patil S."/>
            <person name="Petrosino J."/>
            <person name="Pham C."/>
            <person name="Pham P."/>
            <person name="Pu L.-L."/>
            <person name="Puazo M."/>
            <person name="Raj R."/>
            <person name="Reid J."/>
            <person name="Rouhana J."/>
            <person name="Saada N."/>
            <person name="Shang Y."/>
            <person name="Simmons D."/>
            <person name="Thornton R."/>
            <person name="Warren J."/>
            <person name="Weissenberger G."/>
            <person name="Zhang J."/>
            <person name="Zhang L."/>
            <person name="Zhou C."/>
            <person name="Zhu D."/>
            <person name="Muzny D."/>
            <person name="Worley K."/>
            <person name="Gibbs R."/>
        </authorList>
    </citation>
    <scope>NUCLEOTIDE SEQUENCE [LARGE SCALE GENOMIC DNA]</scope>
    <source>
        <strain evidence="1 2">ATCC 33313</strain>
    </source>
</reference>
<dbReference type="HOGENOM" id="CLU_183705_0_0_9"/>
<sequence>MGDSMLRQDLRQYLLNFVVKHPKLTVDEGYIISEATDRLQRQKRSQEKEMIDIIRALRQLSYQQHLSQDGWQLLTKLQRKQWIWGVVNTFQLFGH</sequence>
<comment type="caution">
    <text evidence="1">The sequence shown here is derived from an EMBL/GenBank/DDBJ whole genome shotgun (WGS) entry which is preliminary data.</text>
</comment>
<dbReference type="eggNOG" id="ENOG5032QHT">
    <property type="taxonomic scope" value="Bacteria"/>
</dbReference>
<evidence type="ECO:0000313" key="1">
    <source>
        <dbReference type="EMBL" id="EER73895.1"/>
    </source>
</evidence>